<protein>
    <submittedName>
        <fullName evidence="4">Interleukin-20 receptor subunit beta</fullName>
    </submittedName>
</protein>
<dbReference type="InterPro" id="IPR036116">
    <property type="entry name" value="FN3_sf"/>
</dbReference>
<proteinExistence type="predicted"/>
<dbReference type="InterPro" id="IPR015373">
    <property type="entry name" value="Interferon/interleukin_rcp_dom"/>
</dbReference>
<evidence type="ECO:0000313" key="4">
    <source>
        <dbReference type="EMBL" id="KAF6717133.1"/>
    </source>
</evidence>
<dbReference type="InterPro" id="IPR050650">
    <property type="entry name" value="Type-II_Cytokine-TF_Rcpt"/>
</dbReference>
<keyword evidence="1" id="KW-0812">Transmembrane</keyword>
<comment type="caution">
    <text evidence="4">The sequence shown here is derived from an EMBL/GenBank/DDBJ whole genome shotgun (WGS) entry which is preliminary data.</text>
</comment>
<name>A0A834BPF2_ORYME</name>
<dbReference type="Pfam" id="PF01108">
    <property type="entry name" value="Tissue_fac"/>
    <property type="match status" value="1"/>
</dbReference>
<dbReference type="EMBL" id="WKFB01000881">
    <property type="protein sequence ID" value="KAF6717133.1"/>
    <property type="molecule type" value="Genomic_DNA"/>
</dbReference>
<organism evidence="4 5">
    <name type="scientific">Oryzias melastigma</name>
    <name type="common">Marine medaka</name>
    <dbReference type="NCBI Taxonomy" id="30732"/>
    <lineage>
        <taxon>Eukaryota</taxon>
        <taxon>Metazoa</taxon>
        <taxon>Chordata</taxon>
        <taxon>Craniata</taxon>
        <taxon>Vertebrata</taxon>
        <taxon>Euteleostomi</taxon>
        <taxon>Actinopterygii</taxon>
        <taxon>Neopterygii</taxon>
        <taxon>Teleostei</taxon>
        <taxon>Neoteleostei</taxon>
        <taxon>Acanthomorphata</taxon>
        <taxon>Ovalentaria</taxon>
        <taxon>Atherinomorphae</taxon>
        <taxon>Beloniformes</taxon>
        <taxon>Adrianichthyidae</taxon>
        <taxon>Oryziinae</taxon>
        <taxon>Oryzias</taxon>
    </lineage>
</organism>
<dbReference type="Proteomes" id="UP000646548">
    <property type="component" value="Unassembled WGS sequence"/>
</dbReference>
<dbReference type="GO" id="GO:0042015">
    <property type="term" value="F:interleukin-20 binding"/>
    <property type="evidence" value="ECO:0007669"/>
    <property type="project" value="TreeGrafter"/>
</dbReference>
<dbReference type="InterPro" id="IPR013783">
    <property type="entry name" value="Ig-like_fold"/>
</dbReference>
<accession>A0A834BPF2</accession>
<keyword evidence="1" id="KW-0472">Membrane</keyword>
<dbReference type="GO" id="GO:0004896">
    <property type="term" value="F:cytokine receptor activity"/>
    <property type="evidence" value="ECO:0007669"/>
    <property type="project" value="TreeGrafter"/>
</dbReference>
<evidence type="ECO:0000256" key="1">
    <source>
        <dbReference type="SAM" id="Phobius"/>
    </source>
</evidence>
<dbReference type="GO" id="GO:0005886">
    <property type="term" value="C:plasma membrane"/>
    <property type="evidence" value="ECO:0007669"/>
    <property type="project" value="TreeGrafter"/>
</dbReference>
<feature type="transmembrane region" description="Helical" evidence="1">
    <location>
        <begin position="250"/>
        <end position="269"/>
    </location>
</feature>
<dbReference type="InterPro" id="IPR003961">
    <property type="entry name" value="FN3_dom"/>
</dbReference>
<evidence type="ECO:0000313" key="5">
    <source>
        <dbReference type="Proteomes" id="UP000646548"/>
    </source>
</evidence>
<dbReference type="Gene3D" id="2.60.40.10">
    <property type="entry name" value="Immunoglobulins"/>
    <property type="match status" value="2"/>
</dbReference>
<dbReference type="Pfam" id="PF09294">
    <property type="entry name" value="Interfer-bind"/>
    <property type="match status" value="1"/>
</dbReference>
<keyword evidence="1" id="KW-1133">Transmembrane helix</keyword>
<evidence type="ECO:0000259" key="2">
    <source>
        <dbReference type="Pfam" id="PF01108"/>
    </source>
</evidence>
<evidence type="ECO:0000259" key="3">
    <source>
        <dbReference type="Pfam" id="PF09294"/>
    </source>
</evidence>
<dbReference type="PANTHER" id="PTHR20859">
    <property type="entry name" value="INTERFERON/INTERLEUKIN RECEPTOR"/>
    <property type="match status" value="1"/>
</dbReference>
<sequence length="320" mass="36007">MKHLWIQNMKDSFFLLVFGTDSGGMILTCAVMVVILVSCPDDIWTLPAPSRVFVDSVNMKHILRWRPPRTACNTTVLFSVQYQGEFELLVKNDSWMDAFDCQQIPSAHCDLTFEMGSDSDYDMRVRAQCGSEISDWKKLDSPFNRRNTQLTVPEMTVKTAGDTLQVLMKEFPLSAAVSVTVWKKDEQQKSVYSVTAEQPTLLIEALQEGTVYCVTAQLMLHSGGRSNSTRPHCVLVTGPEAAAWRTPTTVTVTVIVMLGLLFALFWSVVHCRLGSCKNFFKKEEQPQAIGLDFPVIPMLEPTQYEEFCELKPQVLNSDSV</sequence>
<gene>
    <name evidence="4" type="ORF">FQA47_010820</name>
</gene>
<feature type="domain" description="Fibronectin type-III" evidence="2">
    <location>
        <begin position="28"/>
        <end position="136"/>
    </location>
</feature>
<feature type="transmembrane region" description="Helical" evidence="1">
    <location>
        <begin position="12"/>
        <end position="37"/>
    </location>
</feature>
<dbReference type="AlphaFoldDB" id="A0A834BPF2"/>
<dbReference type="PANTHER" id="PTHR20859:SF48">
    <property type="entry name" value="INTERLEUKIN-20 RECEPTOR SUBUNIT BETA"/>
    <property type="match status" value="1"/>
</dbReference>
<dbReference type="SUPFAM" id="SSF49265">
    <property type="entry name" value="Fibronectin type III"/>
    <property type="match status" value="2"/>
</dbReference>
<keyword evidence="4" id="KW-0675">Receptor</keyword>
<reference evidence="4" key="1">
    <citation type="journal article" name="BMC Genomics">
        <title>Long-read sequencing and de novo genome assembly of marine medaka (Oryzias melastigma).</title>
        <authorList>
            <person name="Liang P."/>
            <person name="Saqib H.S.A."/>
            <person name="Ni X."/>
            <person name="Shen Y."/>
        </authorList>
    </citation>
    <scope>NUCLEOTIDE SEQUENCE</scope>
    <source>
        <strain evidence="4">Bigg-433</strain>
    </source>
</reference>
<feature type="domain" description="Interferon/interleukin receptor" evidence="3">
    <location>
        <begin position="162"/>
        <end position="235"/>
    </location>
</feature>